<geneLocation type="mitochondrion" evidence="7"/>
<dbReference type="PANTHER" id="PTHR30371">
    <property type="entry name" value="SEC-INDEPENDENT PROTEIN TRANSLOCASE PROTEIN TATC"/>
    <property type="match status" value="1"/>
</dbReference>
<evidence type="ECO:0000256" key="3">
    <source>
        <dbReference type="ARBA" id="ARBA00022692"/>
    </source>
</evidence>
<gene>
    <name evidence="7" type="primary">tatC</name>
</gene>
<reference evidence="7" key="1">
    <citation type="submission" date="2018-08" db="EMBL/GenBank/DDBJ databases">
        <title>Complete mitochondrial genome of the green algae Micractinium sp. LBA 32.</title>
        <authorList>
            <person name="Hadi S.I.I.A."/>
            <person name="Steindorff A.S."/>
            <person name="Formighieri E.F."/>
            <person name="Brasil B.S.A.F."/>
            <person name="Oliveira G.C."/>
        </authorList>
    </citation>
    <scope>NUCLEOTIDE SEQUENCE</scope>
    <source>
        <strain evidence="7">LBA 32</strain>
    </source>
</reference>
<dbReference type="InterPro" id="IPR002033">
    <property type="entry name" value="TatC"/>
</dbReference>
<feature type="transmembrane region" description="Helical" evidence="6">
    <location>
        <begin position="63"/>
        <end position="87"/>
    </location>
</feature>
<feature type="transmembrane region" description="Helical" evidence="6">
    <location>
        <begin position="99"/>
        <end position="121"/>
    </location>
</feature>
<dbReference type="PRINTS" id="PR01840">
    <property type="entry name" value="TATCFAMILY"/>
</dbReference>
<keyword evidence="5 6" id="KW-0472">Membrane</keyword>
<dbReference type="AlphaFoldDB" id="A0A411IKM4"/>
<keyword evidence="7" id="KW-0496">Mitochondrion</keyword>
<dbReference type="GO" id="GO:0043953">
    <property type="term" value="P:protein transport by the Tat complex"/>
    <property type="evidence" value="ECO:0007669"/>
    <property type="project" value="TreeGrafter"/>
</dbReference>
<feature type="transmembrane region" description="Helical" evidence="6">
    <location>
        <begin position="222"/>
        <end position="242"/>
    </location>
</feature>
<dbReference type="GO" id="GO:0033281">
    <property type="term" value="C:TAT protein transport complex"/>
    <property type="evidence" value="ECO:0007669"/>
    <property type="project" value="TreeGrafter"/>
</dbReference>
<keyword evidence="3 6" id="KW-0812">Transmembrane</keyword>
<name>A0A411IKM4_9CHLO</name>
<evidence type="ECO:0000256" key="6">
    <source>
        <dbReference type="SAM" id="Phobius"/>
    </source>
</evidence>
<evidence type="ECO:0000256" key="1">
    <source>
        <dbReference type="ARBA" id="ARBA00004141"/>
    </source>
</evidence>
<keyword evidence="4 6" id="KW-1133">Transmembrane helix</keyword>
<feature type="transmembrane region" description="Helical" evidence="6">
    <location>
        <begin position="15"/>
        <end position="32"/>
    </location>
</feature>
<dbReference type="GO" id="GO:0065002">
    <property type="term" value="P:intracellular protein transmembrane transport"/>
    <property type="evidence" value="ECO:0007669"/>
    <property type="project" value="TreeGrafter"/>
</dbReference>
<dbReference type="Pfam" id="PF00902">
    <property type="entry name" value="TatC"/>
    <property type="match status" value="1"/>
</dbReference>
<evidence type="ECO:0000313" key="7">
    <source>
        <dbReference type="EMBL" id="QBB88981.1"/>
    </source>
</evidence>
<comment type="subcellular location">
    <subcellularLocation>
        <location evidence="1">Membrane</location>
        <topology evidence="1">Multi-pass membrane protein</topology>
    </subcellularLocation>
</comment>
<evidence type="ECO:0000256" key="4">
    <source>
        <dbReference type="ARBA" id="ARBA00022989"/>
    </source>
</evidence>
<dbReference type="PANTHER" id="PTHR30371:SF0">
    <property type="entry name" value="SEC-INDEPENDENT PROTEIN TRANSLOCASE PROTEIN TATC, CHLOROPLASTIC-RELATED"/>
    <property type="match status" value="1"/>
</dbReference>
<protein>
    <submittedName>
        <fullName evidence="7">Sec-independent protein translocase</fullName>
    </submittedName>
</protein>
<proteinExistence type="inferred from homology"/>
<dbReference type="EMBL" id="MH718999">
    <property type="protein sequence ID" value="QBB88981.1"/>
    <property type="molecule type" value="Genomic_DNA"/>
</dbReference>
<sequence>MINLHHHLLEMKSRVFYLSLSTLCTFLLFYNYQLEIVYILGKPFIESQQTFIFLELTEAFYTLLRISASLTLLLMIPFFVYHLWSFFIPSFYQFQRNKMSFFVILFFSFFVCEIFFTYLFLLPKICNFLISFEMASNLENSGLLLKPLINVEFTARIESYVKLIVKISLGIFLVFQIPFCVCLLYSKKILHVFSFYNNRKILSLFSLFMSACLVPPDVVSQLIVAALFSIVFEFLIFVGLFFE</sequence>
<evidence type="ECO:0000256" key="2">
    <source>
        <dbReference type="ARBA" id="ARBA00008882"/>
    </source>
</evidence>
<evidence type="ECO:0000256" key="5">
    <source>
        <dbReference type="ARBA" id="ARBA00023136"/>
    </source>
</evidence>
<feature type="transmembrane region" description="Helical" evidence="6">
    <location>
        <begin position="163"/>
        <end position="186"/>
    </location>
</feature>
<dbReference type="GO" id="GO:0009977">
    <property type="term" value="F:proton motive force dependent protein transmembrane transporter activity"/>
    <property type="evidence" value="ECO:0007669"/>
    <property type="project" value="TreeGrafter"/>
</dbReference>
<accession>A0A411IKM4</accession>
<organism evidence="7">
    <name type="scientific">Micractinium sp. LBA 32</name>
    <dbReference type="NCBI Taxonomy" id="1759591"/>
    <lineage>
        <taxon>Eukaryota</taxon>
        <taxon>Viridiplantae</taxon>
        <taxon>Chlorophyta</taxon>
        <taxon>core chlorophytes</taxon>
        <taxon>Trebouxiophyceae</taxon>
        <taxon>Chlorellales</taxon>
        <taxon>Chlorellaceae</taxon>
        <taxon>Chlorella clade</taxon>
        <taxon>Micractinium</taxon>
    </lineage>
</organism>
<comment type="similarity">
    <text evidence="2">Belongs to the TatC family.</text>
</comment>